<name>A0AB35S3J4_9ENTR</name>
<accession>A0AB35S3J4</accession>
<dbReference type="RefSeq" id="WP_317101718.1">
    <property type="nucleotide sequence ID" value="NZ_JAWJAC010000036.1"/>
</dbReference>
<organism evidence="1 2">
    <name type="scientific">Phytobacter ursingii</name>
    <dbReference type="NCBI Taxonomy" id="1972431"/>
    <lineage>
        <taxon>Bacteria</taxon>
        <taxon>Pseudomonadati</taxon>
        <taxon>Pseudomonadota</taxon>
        <taxon>Gammaproteobacteria</taxon>
        <taxon>Enterobacterales</taxon>
        <taxon>Enterobacteriaceae</taxon>
        <taxon>Phytobacter</taxon>
    </lineage>
</organism>
<evidence type="ECO:0000313" key="2">
    <source>
        <dbReference type="Proteomes" id="UP001286589"/>
    </source>
</evidence>
<reference evidence="1 2" key="1">
    <citation type="submission" date="2023-10" db="EMBL/GenBank/DDBJ databases">
        <title>Phytobacter spp. The emergence of a new genus of hospital-origin enterobacteria encoding carbapenemases in Argentina.</title>
        <authorList>
            <person name="Vay C."/>
            <person name="Almuzara M."/>
            <person name="Traglia G.M."/>
            <person name="Campos J."/>
        </authorList>
    </citation>
    <scope>NUCLEOTIDE SEQUENCE [LARGE SCALE GENOMIC DNA]</scope>
    <source>
        <strain evidence="1 2">CVMA36</strain>
    </source>
</reference>
<dbReference type="EMBL" id="JAWJAC010000036">
    <property type="protein sequence ID" value="MDV2865914.1"/>
    <property type="molecule type" value="Genomic_DNA"/>
</dbReference>
<keyword evidence="2" id="KW-1185">Reference proteome</keyword>
<proteinExistence type="predicted"/>
<comment type="caution">
    <text evidence="1">The sequence shown here is derived from an EMBL/GenBank/DDBJ whole genome shotgun (WGS) entry which is preliminary data.</text>
</comment>
<sequence>MNPYKKIYRNCLARAIEEADLNTAMEMEANHHYGDKFTRFDQSIFWIRSFLTCFINPQRRNKDPQMHSHNLKALTKKPQPGTSQDMLKLLRIQVSETFVVEFDSVDTRFNDCSNWQVMKGEERVLFSTRMYEQFRDVKSGLMATVQVCEGRPEPSDERMLAAAKAMLSLLDKYPSFASLAAHPGRIDN</sequence>
<protein>
    <submittedName>
        <fullName evidence="1">Uncharacterized protein</fullName>
    </submittedName>
</protein>
<dbReference type="Proteomes" id="UP001286589">
    <property type="component" value="Unassembled WGS sequence"/>
</dbReference>
<evidence type="ECO:0000313" key="1">
    <source>
        <dbReference type="EMBL" id="MDV2865914.1"/>
    </source>
</evidence>
<gene>
    <name evidence="1" type="ORF">R0H02_26125</name>
</gene>
<dbReference type="AlphaFoldDB" id="A0AB35S3J4"/>